<reference evidence="1 2" key="1">
    <citation type="submission" date="2021-01" db="EMBL/GenBank/DDBJ databases">
        <title>Draft genome sequence of Micromonospora sp. strain STR1s_6.</title>
        <authorList>
            <person name="Karlyshev A."/>
            <person name="Jawad R."/>
        </authorList>
    </citation>
    <scope>NUCLEOTIDE SEQUENCE [LARGE SCALE GENOMIC DNA]</scope>
    <source>
        <strain evidence="1 2">STR1S-6</strain>
    </source>
</reference>
<dbReference type="EMBL" id="JAEVHL010000001">
    <property type="protein sequence ID" value="MBM0274003.1"/>
    <property type="molecule type" value="Genomic_DNA"/>
</dbReference>
<protein>
    <submittedName>
        <fullName evidence="1">Uncharacterized protein</fullName>
    </submittedName>
</protein>
<comment type="caution">
    <text evidence="1">The sequence shown here is derived from an EMBL/GenBank/DDBJ whole genome shotgun (WGS) entry which is preliminary data.</text>
</comment>
<accession>A0ABS1Y9G4</accession>
<evidence type="ECO:0000313" key="1">
    <source>
        <dbReference type="EMBL" id="MBM0274003.1"/>
    </source>
</evidence>
<proteinExistence type="predicted"/>
<dbReference type="Proteomes" id="UP000622245">
    <property type="component" value="Unassembled WGS sequence"/>
</dbReference>
<dbReference type="RefSeq" id="WP_203146432.1">
    <property type="nucleotide sequence ID" value="NZ_JAEVHL010000001.1"/>
</dbReference>
<name>A0ABS1Y9G4_9ACTN</name>
<organism evidence="1 2">
    <name type="scientific">Micromonospora tarensis</name>
    <dbReference type="NCBI Taxonomy" id="2806100"/>
    <lineage>
        <taxon>Bacteria</taxon>
        <taxon>Bacillati</taxon>
        <taxon>Actinomycetota</taxon>
        <taxon>Actinomycetes</taxon>
        <taxon>Micromonosporales</taxon>
        <taxon>Micromonosporaceae</taxon>
        <taxon>Micromonospora</taxon>
    </lineage>
</organism>
<keyword evidence="2" id="KW-1185">Reference proteome</keyword>
<evidence type="ECO:0000313" key="2">
    <source>
        <dbReference type="Proteomes" id="UP000622245"/>
    </source>
</evidence>
<gene>
    <name evidence="1" type="ORF">JM949_00260</name>
</gene>
<sequence length="173" mass="18894">MNSPGNGIPDLNREHLLKHLIGIEAFGESSGWNHSPVLLAITNEPAPGTADEWRLAARSVDVPRRIWHDAGPIEVLDALLAQFRSPASQAVAVLTSHDNPYTRNVGWAFVYIKQSADGKEARVVDAADEHGGLYRIARLRGAAPENEYDADGSVYAETPTHRILLQLVTATRL</sequence>